<dbReference type="EMBL" id="KZ679684">
    <property type="protein sequence ID" value="PTB52320.1"/>
    <property type="molecule type" value="Genomic_DNA"/>
</dbReference>
<accession>A0A2T4A5H0</accession>
<evidence type="ECO:0000313" key="2">
    <source>
        <dbReference type="Proteomes" id="UP000241690"/>
    </source>
</evidence>
<dbReference type="GeneID" id="36628060"/>
<protein>
    <submittedName>
        <fullName evidence="1">Uncharacterized protein</fullName>
    </submittedName>
</protein>
<gene>
    <name evidence="1" type="ORF">M431DRAFT_510501</name>
</gene>
<dbReference type="AlphaFoldDB" id="A0A2T4A5H0"/>
<keyword evidence="2" id="KW-1185">Reference proteome</keyword>
<dbReference type="RefSeq" id="XP_024771997.1">
    <property type="nucleotide sequence ID" value="XM_024919491.1"/>
</dbReference>
<reference evidence="1 2" key="1">
    <citation type="submission" date="2016-07" db="EMBL/GenBank/DDBJ databases">
        <title>Multiple horizontal gene transfer events from other fungi enriched the ability of initially mycotrophic Trichoderma (Ascomycota) to feed on dead plant biomass.</title>
        <authorList>
            <consortium name="DOE Joint Genome Institute"/>
            <person name="Aerts A."/>
            <person name="Atanasova L."/>
            <person name="Chenthamara K."/>
            <person name="Zhang J."/>
            <person name="Grujic M."/>
            <person name="Henrissat B."/>
            <person name="Kuo A."/>
            <person name="Salamov A."/>
            <person name="Lipzen A."/>
            <person name="Labutti K."/>
            <person name="Barry K."/>
            <person name="Miao Y."/>
            <person name="Rahimi M.J."/>
            <person name="Shen Q."/>
            <person name="Grigoriev I.V."/>
            <person name="Kubicek C.P."/>
            <person name="Druzhinina I.S."/>
        </authorList>
    </citation>
    <scope>NUCLEOTIDE SEQUENCE [LARGE SCALE GENOMIC DNA]</scope>
    <source>
        <strain evidence="1 2">CBS 226.95</strain>
    </source>
</reference>
<sequence length="282" mass="30778">MSIRTIPTYHSAPNFSIPPPDANGPLQLGTLLADPSDPIPLNPIDRIPVQDDEIFRSRLVGFRTTTKRQSNGELGIFAKLLGLDGVGGELSVSGARSKEELLSVARLDTEFFIPSLEYTKLAIEAPAVRAFRKASRDRLPLFLVTGIKIARGASASVLRGRAFGGGVEAGMPDLVTGVVELGALARGERNVESEVGFEDASDFVLAYRVSRVKKNKDEVKAQVYTRGATMVSDDVQEVVDRDDGELEVIHDFASEIMETDEILLDETGMADHEPCRWVLHQM</sequence>
<dbReference type="STRING" id="983964.A0A2T4A5H0"/>
<organism evidence="1 2">
    <name type="scientific">Trichoderma harzianum CBS 226.95</name>
    <dbReference type="NCBI Taxonomy" id="983964"/>
    <lineage>
        <taxon>Eukaryota</taxon>
        <taxon>Fungi</taxon>
        <taxon>Dikarya</taxon>
        <taxon>Ascomycota</taxon>
        <taxon>Pezizomycotina</taxon>
        <taxon>Sordariomycetes</taxon>
        <taxon>Hypocreomycetidae</taxon>
        <taxon>Hypocreales</taxon>
        <taxon>Hypocreaceae</taxon>
        <taxon>Trichoderma</taxon>
    </lineage>
</organism>
<name>A0A2T4A5H0_TRIHA</name>
<dbReference type="Proteomes" id="UP000241690">
    <property type="component" value="Unassembled WGS sequence"/>
</dbReference>
<evidence type="ECO:0000313" key="1">
    <source>
        <dbReference type="EMBL" id="PTB52320.1"/>
    </source>
</evidence>
<proteinExistence type="predicted"/>